<feature type="domain" description="DNA mismatch repair proteins mutS family" evidence="4">
    <location>
        <begin position="139"/>
        <end position="310"/>
    </location>
</feature>
<sequence length="316" mass="35605">EEKAFGSKIMKEAVRTLVEGEASAFKAVRQLSGISKAFDYRLNMFAGFFLNIFFMWDILQSLRLEIWKNQYGDRLSLWFEALAQVDELCSLAGFAFQHPEAVFPKVVPKDFRVQGKNLKHPFIDPAVCVGNPVNIDSWSRFHIITGANMAGKSTYLRTIGINYVLAMTGAPVLADSFVFTPVQLFTGIKTSDSLQDGESYFFAELKRLKEIIVRLENGEKLFIILDEILRGTNSKDKQKGSKSLLRQFVRLGASGLIATHDLALGDLAADFPENVINKRFEVEIEHDQLQFDYLLKEGVAQNLNATFLMKKMGITV</sequence>
<evidence type="ECO:0000256" key="3">
    <source>
        <dbReference type="ARBA" id="ARBA00023125"/>
    </source>
</evidence>
<dbReference type="GO" id="GO:0005829">
    <property type="term" value="C:cytosol"/>
    <property type="evidence" value="ECO:0007669"/>
    <property type="project" value="TreeGrafter"/>
</dbReference>
<accession>A0A3B0UQP6</accession>
<dbReference type="GO" id="GO:0006298">
    <property type="term" value="P:mismatch repair"/>
    <property type="evidence" value="ECO:0007669"/>
    <property type="project" value="InterPro"/>
</dbReference>
<dbReference type="GO" id="GO:0140664">
    <property type="term" value="F:ATP-dependent DNA damage sensor activity"/>
    <property type="evidence" value="ECO:0007669"/>
    <property type="project" value="InterPro"/>
</dbReference>
<keyword evidence="3" id="KW-0238">DNA-binding</keyword>
<dbReference type="SUPFAM" id="SSF52540">
    <property type="entry name" value="P-loop containing nucleoside triphosphate hydrolases"/>
    <property type="match status" value="1"/>
</dbReference>
<evidence type="ECO:0000313" key="5">
    <source>
        <dbReference type="EMBL" id="VAW28652.1"/>
    </source>
</evidence>
<dbReference type="EMBL" id="UOET01000269">
    <property type="protein sequence ID" value="VAW28652.1"/>
    <property type="molecule type" value="Genomic_DNA"/>
</dbReference>
<dbReference type="InterPro" id="IPR027417">
    <property type="entry name" value="P-loop_NTPase"/>
</dbReference>
<gene>
    <name evidence="5" type="ORF">MNBD_BACTEROID07-919</name>
</gene>
<keyword evidence="1" id="KW-0547">Nucleotide-binding</keyword>
<name>A0A3B0UQP6_9ZZZZ</name>
<dbReference type="PANTHER" id="PTHR11361">
    <property type="entry name" value="DNA MISMATCH REPAIR PROTEIN MUTS FAMILY MEMBER"/>
    <property type="match status" value="1"/>
</dbReference>
<protein>
    <submittedName>
        <fullName evidence="5">MutS-related protein, family 1</fullName>
    </submittedName>
</protein>
<keyword evidence="2" id="KW-0067">ATP-binding</keyword>
<evidence type="ECO:0000256" key="1">
    <source>
        <dbReference type="ARBA" id="ARBA00022741"/>
    </source>
</evidence>
<dbReference type="GO" id="GO:0005524">
    <property type="term" value="F:ATP binding"/>
    <property type="evidence" value="ECO:0007669"/>
    <property type="project" value="UniProtKB-KW"/>
</dbReference>
<dbReference type="Gene3D" id="3.40.50.300">
    <property type="entry name" value="P-loop containing nucleotide triphosphate hydrolases"/>
    <property type="match status" value="1"/>
</dbReference>
<dbReference type="AlphaFoldDB" id="A0A3B0UQP6"/>
<dbReference type="SMART" id="SM00534">
    <property type="entry name" value="MUTSac"/>
    <property type="match status" value="1"/>
</dbReference>
<dbReference type="Pfam" id="PF00488">
    <property type="entry name" value="MutS_V"/>
    <property type="match status" value="1"/>
</dbReference>
<evidence type="ECO:0000256" key="2">
    <source>
        <dbReference type="ARBA" id="ARBA00022840"/>
    </source>
</evidence>
<organism evidence="5">
    <name type="scientific">hydrothermal vent metagenome</name>
    <dbReference type="NCBI Taxonomy" id="652676"/>
    <lineage>
        <taxon>unclassified sequences</taxon>
        <taxon>metagenomes</taxon>
        <taxon>ecological metagenomes</taxon>
    </lineage>
</organism>
<feature type="non-terminal residue" evidence="5">
    <location>
        <position position="1"/>
    </location>
</feature>
<evidence type="ECO:0000259" key="4">
    <source>
        <dbReference type="SMART" id="SM00534"/>
    </source>
</evidence>
<dbReference type="GO" id="GO:0030983">
    <property type="term" value="F:mismatched DNA binding"/>
    <property type="evidence" value="ECO:0007669"/>
    <property type="project" value="InterPro"/>
</dbReference>
<dbReference type="PANTHER" id="PTHR11361:SF99">
    <property type="entry name" value="DNA MISMATCH REPAIR PROTEIN"/>
    <property type="match status" value="1"/>
</dbReference>
<proteinExistence type="predicted"/>
<dbReference type="InterPro" id="IPR045076">
    <property type="entry name" value="MutS"/>
</dbReference>
<reference evidence="5" key="1">
    <citation type="submission" date="2018-06" db="EMBL/GenBank/DDBJ databases">
        <authorList>
            <person name="Zhirakovskaya E."/>
        </authorList>
    </citation>
    <scope>NUCLEOTIDE SEQUENCE</scope>
</reference>
<dbReference type="InterPro" id="IPR000432">
    <property type="entry name" value="DNA_mismatch_repair_MutS_C"/>
</dbReference>